<protein>
    <recommendedName>
        <fullName evidence="6">DUF4283 domain-containing protein</fullName>
    </recommendedName>
</protein>
<evidence type="ECO:0000256" key="1">
    <source>
        <dbReference type="SAM" id="MobiDB-lite"/>
    </source>
</evidence>
<reference evidence="4" key="2">
    <citation type="submission" date="2021-03" db="UniProtKB">
        <authorList>
            <consortium name="EnsemblPlants"/>
        </authorList>
    </citation>
    <scope>IDENTIFICATION</scope>
</reference>
<dbReference type="EMBL" id="UZAU01000365">
    <property type="status" value="NOT_ANNOTATED_CDS"/>
    <property type="molecule type" value="Genomic_DNA"/>
</dbReference>
<dbReference type="InterPro" id="IPR036691">
    <property type="entry name" value="Endo/exonu/phosph_ase_sf"/>
</dbReference>
<proteinExistence type="predicted"/>
<feature type="region of interest" description="Disordered" evidence="1">
    <location>
        <begin position="1"/>
        <end position="40"/>
    </location>
</feature>
<accession>A0A803PI57</accession>
<feature type="domain" description="DUF4283" evidence="2">
    <location>
        <begin position="78"/>
        <end position="148"/>
    </location>
</feature>
<evidence type="ECO:0008006" key="6">
    <source>
        <dbReference type="Google" id="ProtNLM"/>
    </source>
</evidence>
<dbReference type="PANTHER" id="PTHR33710:SF71">
    <property type="entry name" value="ENDONUCLEASE_EXONUCLEASE_PHOSPHATASE DOMAIN-CONTAINING PROTEIN"/>
    <property type="match status" value="1"/>
</dbReference>
<dbReference type="Pfam" id="PF14392">
    <property type="entry name" value="zf-CCHC_4"/>
    <property type="match status" value="1"/>
</dbReference>
<feature type="compositionally biased region" description="Basic and acidic residues" evidence="1">
    <location>
        <begin position="22"/>
        <end position="33"/>
    </location>
</feature>
<dbReference type="Pfam" id="PF14111">
    <property type="entry name" value="DUF4283"/>
    <property type="match status" value="1"/>
</dbReference>
<dbReference type="Proteomes" id="UP000596661">
    <property type="component" value="Chromosome 4"/>
</dbReference>
<evidence type="ECO:0000313" key="5">
    <source>
        <dbReference type="Proteomes" id="UP000596661"/>
    </source>
</evidence>
<keyword evidence="5" id="KW-1185">Reference proteome</keyword>
<organism evidence="4 5">
    <name type="scientific">Cannabis sativa</name>
    <name type="common">Hemp</name>
    <name type="synonym">Marijuana</name>
    <dbReference type="NCBI Taxonomy" id="3483"/>
    <lineage>
        <taxon>Eukaryota</taxon>
        <taxon>Viridiplantae</taxon>
        <taxon>Streptophyta</taxon>
        <taxon>Embryophyta</taxon>
        <taxon>Tracheophyta</taxon>
        <taxon>Spermatophyta</taxon>
        <taxon>Magnoliopsida</taxon>
        <taxon>eudicotyledons</taxon>
        <taxon>Gunneridae</taxon>
        <taxon>Pentapetalae</taxon>
        <taxon>rosids</taxon>
        <taxon>fabids</taxon>
        <taxon>Rosales</taxon>
        <taxon>Cannabaceae</taxon>
        <taxon>Cannabis</taxon>
    </lineage>
</organism>
<dbReference type="AlphaFoldDB" id="A0A803PI57"/>
<dbReference type="Gene3D" id="3.60.10.10">
    <property type="entry name" value="Endonuclease/exonuclease/phosphatase"/>
    <property type="match status" value="1"/>
</dbReference>
<evidence type="ECO:0000259" key="2">
    <source>
        <dbReference type="Pfam" id="PF14111"/>
    </source>
</evidence>
<dbReference type="SUPFAM" id="SSF56219">
    <property type="entry name" value="DNase I-like"/>
    <property type="match status" value="1"/>
</dbReference>
<name>A0A803PI57_CANSA</name>
<dbReference type="PANTHER" id="PTHR33710">
    <property type="entry name" value="BNAC02G09200D PROTEIN"/>
    <property type="match status" value="1"/>
</dbReference>
<reference evidence="4" key="1">
    <citation type="submission" date="2018-11" db="EMBL/GenBank/DDBJ databases">
        <authorList>
            <person name="Grassa J C."/>
        </authorList>
    </citation>
    <scope>NUCLEOTIDE SEQUENCE [LARGE SCALE GENOMIC DNA]</scope>
</reference>
<dbReference type="InterPro" id="IPR025836">
    <property type="entry name" value="Zn_knuckle_CX2CX4HX4C"/>
</dbReference>
<sequence length="935" mass="106842">MEMGPEVGNTSNEPHVVNSEVQSDKSPKVVGEDETHEEENTEAIEALRADFLETMTLELEPDFELSDAITRTGVMACFFDGKGMSKNRLRDVLSEVWKKLKGKWKFKTLKPSVWGIFFDSDDDCEEILDKRPWLINGKLLIIHEWPEDGLWNNVDLSKAIFWVQATGLPTPYLNLVNTPTIAAKAGVFKGSDIVEKRTIYRRGFLKFQVEISTKHQLLAGFFLDIYRGRKEWIQFRYSKLPKVCFNYGFLGHDKKVCLKLTTFAFLPEGKAVPAYDPWIRSESAVFSCFNTRNQLDFYRDANNGPQRKPGLEERSSSRWKTPIAPATEKGKAPIADLQVTDRSYIPIDHAKQRSPAIEKLYRDTRARSISPRALRRPNLYNKGTDGDNKIIKKISSCPCPNPRDNGVLTTIMANLGPTYNQMIEKPHTDLCKSRQPQKHPEPTHFPWPTYASEIGLTKDLMGPPAIDKFEPTPTNFHDPPDVSAQVHDCPQPRKRKASLTLIPFVQRLTDNPFLFEAETPILPPFSPNPNNLEFKVSDLSSASTSKRKIKRKRATSKSLGKNKVTTANGVGEINTNPSDNNEVGRNLVDDLNLVDVRVESVQNFPSGEEAALTMPPTVSLRVLSWNCYGLARDTAIQALRVWVGRHKPECVFLMETKSLNNRWNLVVVYGPLYDTEKTNFGEFLGSKSLSWDPSWLLIGDLNCIGYSDEKIGGRKVCWKDTSVLNNFLRESGGIDLRSIGCKFTWQNKRFNGGLIREHLDRAVGSSNWINDNPKAGVRNFPVFVSDHGAILMDTMMFQQRSYIPFWFFEAWATSESCAEIIKENWTNLSQCPSIRFPRNSDNIRIHLSKWKKNNFNDMDKVIKELEDRLMCLQNLSDGATQGDVERRVQEDLMAAWLKKESIWRQKYRELWLRLGDRNSQFFHASASVRRRRNQI</sequence>
<dbReference type="Gramene" id="evm.model.04.621">
    <property type="protein sequence ID" value="cds.evm.model.04.621"/>
    <property type="gene ID" value="evm.TU.04.621"/>
</dbReference>
<evidence type="ECO:0000259" key="3">
    <source>
        <dbReference type="Pfam" id="PF14392"/>
    </source>
</evidence>
<feature type="domain" description="Zinc knuckle CX2CX4HX4C" evidence="3">
    <location>
        <begin position="228"/>
        <end position="259"/>
    </location>
</feature>
<dbReference type="InterPro" id="IPR025558">
    <property type="entry name" value="DUF4283"/>
</dbReference>
<dbReference type="EnsemblPlants" id="evm.model.04.621">
    <property type="protein sequence ID" value="cds.evm.model.04.621"/>
    <property type="gene ID" value="evm.TU.04.621"/>
</dbReference>
<evidence type="ECO:0000313" key="4">
    <source>
        <dbReference type="EnsemblPlants" id="cds.evm.model.04.621"/>
    </source>
</evidence>